<dbReference type="GO" id="GO:0019622">
    <property type="term" value="P:3-(3-hydroxy)phenylpropionate catabolic process"/>
    <property type="evidence" value="ECO:0007669"/>
    <property type="project" value="TreeGrafter"/>
</dbReference>
<feature type="domain" description="FAD-binding" evidence="2">
    <location>
        <begin position="11"/>
        <end position="348"/>
    </location>
</feature>
<dbReference type="NCBIfam" id="NF004829">
    <property type="entry name" value="PRK06183.1-3"/>
    <property type="match status" value="1"/>
</dbReference>
<name>A0A8J3GSM2_9MICO</name>
<dbReference type="EMBL" id="BNAI01000007">
    <property type="protein sequence ID" value="GHF23666.1"/>
    <property type="molecule type" value="Genomic_DNA"/>
</dbReference>
<dbReference type="Gene3D" id="3.50.50.60">
    <property type="entry name" value="FAD/NAD(P)-binding domain"/>
    <property type="match status" value="1"/>
</dbReference>
<evidence type="ECO:0000259" key="2">
    <source>
        <dbReference type="Pfam" id="PF01494"/>
    </source>
</evidence>
<accession>A0A8J3GSM2</accession>
<keyword evidence="1" id="KW-0560">Oxidoreductase</keyword>
<organism evidence="3 4">
    <name type="scientific">Pseudolysinimonas yzui</name>
    <dbReference type="NCBI Taxonomy" id="2708254"/>
    <lineage>
        <taxon>Bacteria</taxon>
        <taxon>Bacillati</taxon>
        <taxon>Actinomycetota</taxon>
        <taxon>Actinomycetes</taxon>
        <taxon>Micrococcales</taxon>
        <taxon>Microbacteriaceae</taxon>
        <taxon>Pseudolysinimonas</taxon>
    </lineage>
</organism>
<keyword evidence="4" id="KW-1185">Reference proteome</keyword>
<dbReference type="PRINTS" id="PR00420">
    <property type="entry name" value="RNGMNOXGNASE"/>
</dbReference>
<proteinExistence type="predicted"/>
<dbReference type="SUPFAM" id="SSF51905">
    <property type="entry name" value="FAD/NAD(P)-binding domain"/>
    <property type="match status" value="1"/>
</dbReference>
<dbReference type="InterPro" id="IPR036188">
    <property type="entry name" value="FAD/NAD-bd_sf"/>
</dbReference>
<gene>
    <name evidence="3" type="primary">mhpA</name>
    <name evidence="3" type="ORF">GCM10011600_26030</name>
</gene>
<dbReference type="PANTHER" id="PTHR43476">
    <property type="entry name" value="3-(3-HYDROXY-PHENYL)PROPIONATE/3-HYDROXYCINNAMIC ACID HYDROXYLASE"/>
    <property type="match status" value="1"/>
</dbReference>
<reference evidence="3" key="2">
    <citation type="submission" date="2020-09" db="EMBL/GenBank/DDBJ databases">
        <authorList>
            <person name="Sun Q."/>
            <person name="Zhou Y."/>
        </authorList>
    </citation>
    <scope>NUCLEOTIDE SEQUENCE</scope>
    <source>
        <strain evidence="3">CGMCC 1.16548</strain>
    </source>
</reference>
<dbReference type="Proteomes" id="UP000617531">
    <property type="component" value="Unassembled WGS sequence"/>
</dbReference>
<evidence type="ECO:0000313" key="4">
    <source>
        <dbReference type="Proteomes" id="UP000617531"/>
    </source>
</evidence>
<dbReference type="PANTHER" id="PTHR43476:SF3">
    <property type="entry name" value="FAD-BINDING MONOOXYGENASE"/>
    <property type="match status" value="1"/>
</dbReference>
<dbReference type="InterPro" id="IPR050631">
    <property type="entry name" value="PheA/TfdB_FAD_monoxygenase"/>
</dbReference>
<dbReference type="AlphaFoldDB" id="A0A8J3GSM2"/>
<reference evidence="3" key="1">
    <citation type="journal article" date="2014" name="Int. J. Syst. Evol. Microbiol.">
        <title>Complete genome sequence of Corynebacterium casei LMG S-19264T (=DSM 44701T), isolated from a smear-ripened cheese.</title>
        <authorList>
            <consortium name="US DOE Joint Genome Institute (JGI-PGF)"/>
            <person name="Walter F."/>
            <person name="Albersmeier A."/>
            <person name="Kalinowski J."/>
            <person name="Ruckert C."/>
        </authorList>
    </citation>
    <scope>NUCLEOTIDE SEQUENCE</scope>
    <source>
        <strain evidence="3">CGMCC 1.16548</strain>
    </source>
</reference>
<comment type="caution">
    <text evidence="3">The sequence shown here is derived from an EMBL/GenBank/DDBJ whole genome shotgun (WGS) entry which is preliminary data.</text>
</comment>
<dbReference type="InterPro" id="IPR002938">
    <property type="entry name" value="FAD-bd"/>
</dbReference>
<dbReference type="GO" id="GO:0008688">
    <property type="term" value="F:3-(3-hydroxyphenyl)propionate hydroxylase activity"/>
    <property type="evidence" value="ECO:0007669"/>
    <property type="project" value="TreeGrafter"/>
</dbReference>
<dbReference type="Gene3D" id="3.30.70.2450">
    <property type="match status" value="1"/>
</dbReference>
<protein>
    <submittedName>
        <fullName evidence="3">3-(3-hydroxyphenyl)propionate hydroxylase</fullName>
    </submittedName>
</protein>
<sequence length="530" mass="57308">MTETHGSPNADADVIVVGQGVVGQVLSLLLAQRGHRVVALERHAEPYSMPRAVHYDPDVNRLLDGLGIDAAEQATFSEPALSYDWLSADRQLLLTFPNALEGDQGWPDSTMFAQPDLEAALRARQAEHPNLEIRWGTELTAIHDDGRQVTATVVGPEGESTLSAAYLVGCDGANSTVRELVGITVDDLGFSSDWLVMDLKMPPRDWFPVNGQICDPQRPTSCVSGGPGRRRFEFMLMPGDDLATFATPETAWRLVEPWNLTPADAELERLAMYTFHAHCATQWRVGRTFIAGDAAHRMPPFFGRGMVSGVRDAMNLAWKLDHVLRGVAGPALLDTYFSERYAHVQFALMMSVELGRIICETDPQKVAARDAHLLETGPSPQNAMPPMPPELLGPGFFGGAPGEDAVAGRIGVQGRLRGGDGSEVLADRISWGEFVAFVDARRVTEAEAERIRAAKPDAVACKVIEVVPAGEEPRNRHSGVDLDGRYLAAFEQSGALAIVMRPDLHGFGAATTVEDAVALMAALGTMEDAA</sequence>
<dbReference type="GO" id="GO:0071949">
    <property type="term" value="F:FAD binding"/>
    <property type="evidence" value="ECO:0007669"/>
    <property type="project" value="InterPro"/>
</dbReference>
<dbReference type="Pfam" id="PF01494">
    <property type="entry name" value="FAD_binding_3"/>
    <property type="match status" value="1"/>
</dbReference>
<evidence type="ECO:0000256" key="1">
    <source>
        <dbReference type="ARBA" id="ARBA00023002"/>
    </source>
</evidence>
<dbReference type="RefSeq" id="WP_191283969.1">
    <property type="nucleotide sequence ID" value="NZ_BNAI01000007.1"/>
</dbReference>
<evidence type="ECO:0000313" key="3">
    <source>
        <dbReference type="EMBL" id="GHF23666.1"/>
    </source>
</evidence>